<evidence type="ECO:0000256" key="1">
    <source>
        <dbReference type="ARBA" id="ARBA00001966"/>
    </source>
</evidence>
<dbReference type="InterPro" id="IPR001989">
    <property type="entry name" value="Radical_activat_CS"/>
</dbReference>
<keyword evidence="11" id="KW-1185">Reference proteome</keyword>
<keyword evidence="3" id="KW-0004">4Fe-4S</keyword>
<evidence type="ECO:0000256" key="6">
    <source>
        <dbReference type="ARBA" id="ARBA00023002"/>
    </source>
</evidence>
<comment type="similarity">
    <text evidence="2">Belongs to the organic radical-activating enzymes family.</text>
</comment>
<dbReference type="GO" id="GO:0016829">
    <property type="term" value="F:lyase activity"/>
    <property type="evidence" value="ECO:0007669"/>
    <property type="project" value="UniProtKB-KW"/>
</dbReference>
<sequence length="260" mass="29488">MKKKPTIFNIQKFSTHDGPGIRTTIFFKGCPIRCEWCHNPESQVFAPETMLNKYGKEEVIGKEYSLRELVKKIQADQIFYDQSGGGVTFSGGEVMAQNIEYVVKLAKECHRLGISVAIDTCGVAPTENYTKVLPYVDLFLYDLKFIDSQLHYQLTGAGNELVLANLKYLSDQKAEIDLRLILLGEVNTDEATAEKILGWLDEQKIHVSEISLLPYHDFGRDKYKRLNRECTQNFVKPTDEQVESVQKVYESAGYQVTIGG</sequence>
<evidence type="ECO:0000256" key="2">
    <source>
        <dbReference type="ARBA" id="ARBA00009777"/>
    </source>
</evidence>
<evidence type="ECO:0000256" key="8">
    <source>
        <dbReference type="ARBA" id="ARBA00023014"/>
    </source>
</evidence>
<evidence type="ECO:0000259" key="9">
    <source>
        <dbReference type="PROSITE" id="PS51918"/>
    </source>
</evidence>
<keyword evidence="10" id="KW-0670">Pyruvate</keyword>
<evidence type="ECO:0000256" key="4">
    <source>
        <dbReference type="ARBA" id="ARBA00022691"/>
    </source>
</evidence>
<keyword evidence="8" id="KW-0411">Iron-sulfur</keyword>
<dbReference type="EMBL" id="BJCC01000025">
    <property type="protein sequence ID" value="GCF94991.1"/>
    <property type="molecule type" value="Genomic_DNA"/>
</dbReference>
<protein>
    <submittedName>
        <fullName evidence="10">Pyruvate formate lyase-activating protein</fullName>
    </submittedName>
</protein>
<dbReference type="Proteomes" id="UP000290567">
    <property type="component" value="Unassembled WGS sequence"/>
</dbReference>
<evidence type="ECO:0000256" key="5">
    <source>
        <dbReference type="ARBA" id="ARBA00022723"/>
    </source>
</evidence>
<dbReference type="GO" id="GO:0046872">
    <property type="term" value="F:metal ion binding"/>
    <property type="evidence" value="ECO:0007669"/>
    <property type="project" value="UniProtKB-KW"/>
</dbReference>
<dbReference type="NCBIfam" id="TIGR02494">
    <property type="entry name" value="PFLE_PFLC"/>
    <property type="match status" value="1"/>
</dbReference>
<dbReference type="AlphaFoldDB" id="A0A4P5PF45"/>
<evidence type="ECO:0000313" key="10">
    <source>
        <dbReference type="EMBL" id="GCF94991.1"/>
    </source>
</evidence>
<keyword evidence="4" id="KW-0949">S-adenosyl-L-methionine</keyword>
<dbReference type="Gene3D" id="3.20.20.70">
    <property type="entry name" value="Aldolase class I"/>
    <property type="match status" value="1"/>
</dbReference>
<comment type="cofactor">
    <cofactor evidence="1">
        <name>[4Fe-4S] cluster</name>
        <dbReference type="ChEBI" id="CHEBI:49883"/>
    </cofactor>
</comment>
<accession>A0A4P5PF45</accession>
<dbReference type="InterPro" id="IPR058240">
    <property type="entry name" value="rSAM_sf"/>
</dbReference>
<dbReference type="PROSITE" id="PS01087">
    <property type="entry name" value="RADICAL_ACTIVATING"/>
    <property type="match status" value="1"/>
</dbReference>
<reference evidence="11" key="1">
    <citation type="submission" date="2019-02" db="EMBL/GenBank/DDBJ databases">
        <title>Draft genome sequence of Enterococcus sp. Gos25-1.</title>
        <authorList>
            <person name="Tanaka N."/>
            <person name="Shiwa Y."/>
            <person name="Fujita N."/>
        </authorList>
    </citation>
    <scope>NUCLEOTIDE SEQUENCE [LARGE SCALE GENOMIC DNA]</scope>
    <source>
        <strain evidence="11">Gos25-1</strain>
    </source>
</reference>
<keyword evidence="7" id="KW-0408">Iron</keyword>
<dbReference type="InterPro" id="IPR012839">
    <property type="entry name" value="Organic_radical_activase"/>
</dbReference>
<dbReference type="GO" id="GO:0016491">
    <property type="term" value="F:oxidoreductase activity"/>
    <property type="evidence" value="ECO:0007669"/>
    <property type="project" value="UniProtKB-KW"/>
</dbReference>
<evidence type="ECO:0000256" key="3">
    <source>
        <dbReference type="ARBA" id="ARBA00022485"/>
    </source>
</evidence>
<dbReference type="InterPro" id="IPR034457">
    <property type="entry name" value="Organic_radical-activating"/>
</dbReference>
<name>A0A4P5PF45_9ENTE</name>
<dbReference type="InterPro" id="IPR013785">
    <property type="entry name" value="Aldolase_TIM"/>
</dbReference>
<dbReference type="SUPFAM" id="SSF102114">
    <property type="entry name" value="Radical SAM enzymes"/>
    <property type="match status" value="1"/>
</dbReference>
<keyword evidence="10" id="KW-0456">Lyase</keyword>
<dbReference type="SFLD" id="SFLDS00029">
    <property type="entry name" value="Radical_SAM"/>
    <property type="match status" value="1"/>
</dbReference>
<dbReference type="PROSITE" id="PS51918">
    <property type="entry name" value="RADICAL_SAM"/>
    <property type="match status" value="1"/>
</dbReference>
<dbReference type="InterPro" id="IPR007197">
    <property type="entry name" value="rSAM"/>
</dbReference>
<keyword evidence="5" id="KW-0479">Metal-binding</keyword>
<dbReference type="Pfam" id="PF13353">
    <property type="entry name" value="Fer4_12"/>
    <property type="match status" value="1"/>
</dbReference>
<proteinExistence type="inferred from homology"/>
<dbReference type="PANTHER" id="PTHR30352:SF4">
    <property type="entry name" value="PYRUVATE FORMATE-LYASE 2-ACTIVATING ENZYME"/>
    <property type="match status" value="1"/>
</dbReference>
<evidence type="ECO:0000313" key="11">
    <source>
        <dbReference type="Proteomes" id="UP000290567"/>
    </source>
</evidence>
<keyword evidence="6" id="KW-0560">Oxidoreductase</keyword>
<dbReference type="PANTHER" id="PTHR30352">
    <property type="entry name" value="PYRUVATE FORMATE-LYASE-ACTIVATING ENZYME"/>
    <property type="match status" value="1"/>
</dbReference>
<dbReference type="GO" id="GO:0051539">
    <property type="term" value="F:4 iron, 4 sulfur cluster binding"/>
    <property type="evidence" value="ECO:0007669"/>
    <property type="project" value="UniProtKB-KW"/>
</dbReference>
<dbReference type="RefSeq" id="WP_227873814.1">
    <property type="nucleotide sequence ID" value="NZ_BJCC01000025.1"/>
</dbReference>
<feature type="domain" description="Radical SAM core" evidence="9">
    <location>
        <begin position="16"/>
        <end position="255"/>
    </location>
</feature>
<dbReference type="CDD" id="cd01335">
    <property type="entry name" value="Radical_SAM"/>
    <property type="match status" value="1"/>
</dbReference>
<dbReference type="PIRSF" id="PIRSF000371">
    <property type="entry name" value="PFL_act_enz"/>
    <property type="match status" value="1"/>
</dbReference>
<dbReference type="SFLD" id="SFLDG01066">
    <property type="entry name" value="organic_radical-activating_enz"/>
    <property type="match status" value="1"/>
</dbReference>
<comment type="caution">
    <text evidence="10">The sequence shown here is derived from an EMBL/GenBank/DDBJ whole genome shotgun (WGS) entry which is preliminary data.</text>
</comment>
<evidence type="ECO:0000256" key="7">
    <source>
        <dbReference type="ARBA" id="ARBA00023004"/>
    </source>
</evidence>
<gene>
    <name evidence="10" type="ORF">NRIC_28820</name>
</gene>
<organism evidence="10 11">
    <name type="scientific">Enterococcus florum</name>
    <dbReference type="NCBI Taxonomy" id="2480627"/>
    <lineage>
        <taxon>Bacteria</taxon>
        <taxon>Bacillati</taxon>
        <taxon>Bacillota</taxon>
        <taxon>Bacilli</taxon>
        <taxon>Lactobacillales</taxon>
        <taxon>Enterococcaceae</taxon>
        <taxon>Enterococcus</taxon>
    </lineage>
</organism>